<evidence type="ECO:0000313" key="1">
    <source>
        <dbReference type="EMBL" id="EHI53678.1"/>
    </source>
</evidence>
<evidence type="ECO:0000313" key="2">
    <source>
        <dbReference type="Proteomes" id="UP000006428"/>
    </source>
</evidence>
<keyword evidence="2" id="KW-1185">Reference proteome</keyword>
<comment type="caution">
    <text evidence="1">The sequence shown here is derived from an EMBL/GenBank/DDBJ whole genome shotgun (WGS) entry which is preliminary data.</text>
</comment>
<dbReference type="Proteomes" id="UP000006428">
    <property type="component" value="Unassembled WGS sequence"/>
</dbReference>
<organism evidence="1 2">
    <name type="scientific">Aeromonas salmonicida subsp. salmonicida 01-B526</name>
    <dbReference type="NCBI Taxonomy" id="1076135"/>
    <lineage>
        <taxon>Bacteria</taxon>
        <taxon>Pseudomonadati</taxon>
        <taxon>Pseudomonadota</taxon>
        <taxon>Gammaproteobacteria</taxon>
        <taxon>Aeromonadales</taxon>
        <taxon>Aeromonadaceae</taxon>
        <taxon>Aeromonas</taxon>
    </lineage>
</organism>
<dbReference type="EMBL" id="AGVO01000015">
    <property type="protein sequence ID" value="EHI53678.1"/>
    <property type="molecule type" value="Genomic_DNA"/>
</dbReference>
<sequence length="62" mass="7085">MPTKHIDDITWRKVESETVRAVIATKTSLKDTEVLRLLILKGLEAISEDDYVNFVRKKKGKG</sequence>
<dbReference type="RefSeq" id="WP_005311544.1">
    <property type="nucleotide sequence ID" value="NZ_AGVO01000015.1"/>
</dbReference>
<reference evidence="1 2" key="1">
    <citation type="journal article" date="2012" name="Front. Microbiol.">
        <title>Draft Genome Sequence of the Virulent Strain 01-B526 of the Fish Pathogen Aeromonas salmonicida.</title>
        <authorList>
            <person name="Charette S.J."/>
            <person name="Brochu F."/>
            <person name="Boyle B."/>
            <person name="Filion G."/>
            <person name="Tanaka K.H."/>
            <person name="Derome N."/>
        </authorList>
    </citation>
    <scope>NUCLEOTIDE SEQUENCE [LARGE SCALE GENOMIC DNA]</scope>
    <source>
        <strain evidence="1 2">01-B526</strain>
    </source>
</reference>
<gene>
    <name evidence="1" type="ORF">IYQ_04428</name>
</gene>
<protein>
    <submittedName>
        <fullName evidence="1">Phage protein</fullName>
    </submittedName>
</protein>
<name>A0ABN0E3H8_AERSS</name>
<accession>A0ABN0E3H8</accession>
<proteinExistence type="predicted"/>